<proteinExistence type="predicted"/>
<dbReference type="Gramene" id="GBG67082">
    <property type="protein sequence ID" value="GBG67082"/>
    <property type="gene ID" value="CBR_g78863"/>
</dbReference>
<feature type="transmembrane region" description="Helical" evidence="2">
    <location>
        <begin position="145"/>
        <end position="170"/>
    </location>
</feature>
<feature type="region of interest" description="Disordered" evidence="1">
    <location>
        <begin position="1"/>
        <end position="139"/>
    </location>
</feature>
<feature type="compositionally biased region" description="Low complexity" evidence="1">
    <location>
        <begin position="35"/>
        <end position="111"/>
    </location>
</feature>
<evidence type="ECO:0000256" key="2">
    <source>
        <dbReference type="SAM" id="Phobius"/>
    </source>
</evidence>
<name>A0A388KAJ0_CHABU</name>
<accession>A0A388KAJ0</accession>
<sequence>MSWTAQQRGGKSVAGAESAYDEEVGDMQGARELQAESSELQAESSSPFSPTGATSAYPSASPASSTESSPSSSLPEPSTKSSSSSSSPSPSPPAVQSTGASSAAGELSSAGRDGSGTGVSGRLADTLSSPSPRILQTPPRGGVSVGVLAGSLVAACLVASVLGGALVLLVSRSRKSAKAESGGMTATFSALEHPVERCSALERPI</sequence>
<evidence type="ECO:0000313" key="3">
    <source>
        <dbReference type="EMBL" id="GBG67082.1"/>
    </source>
</evidence>
<comment type="caution">
    <text evidence="3">The sequence shown here is derived from an EMBL/GenBank/DDBJ whole genome shotgun (WGS) entry which is preliminary data.</text>
</comment>
<reference evidence="3 4" key="1">
    <citation type="journal article" date="2018" name="Cell">
        <title>The Chara Genome: Secondary Complexity and Implications for Plant Terrestrialization.</title>
        <authorList>
            <person name="Nishiyama T."/>
            <person name="Sakayama H."/>
            <person name="Vries J.D."/>
            <person name="Buschmann H."/>
            <person name="Saint-Marcoux D."/>
            <person name="Ullrich K.K."/>
            <person name="Haas F.B."/>
            <person name="Vanderstraeten L."/>
            <person name="Becker D."/>
            <person name="Lang D."/>
            <person name="Vosolsobe S."/>
            <person name="Rombauts S."/>
            <person name="Wilhelmsson P.K.I."/>
            <person name="Janitza P."/>
            <person name="Kern R."/>
            <person name="Heyl A."/>
            <person name="Rumpler F."/>
            <person name="Villalobos L.I.A.C."/>
            <person name="Clay J.M."/>
            <person name="Skokan R."/>
            <person name="Toyoda A."/>
            <person name="Suzuki Y."/>
            <person name="Kagoshima H."/>
            <person name="Schijlen E."/>
            <person name="Tajeshwar N."/>
            <person name="Catarino B."/>
            <person name="Hetherington A.J."/>
            <person name="Saltykova A."/>
            <person name="Bonnot C."/>
            <person name="Breuninger H."/>
            <person name="Symeonidi A."/>
            <person name="Radhakrishnan G.V."/>
            <person name="Van Nieuwerburgh F."/>
            <person name="Deforce D."/>
            <person name="Chang C."/>
            <person name="Karol K.G."/>
            <person name="Hedrich R."/>
            <person name="Ulvskov P."/>
            <person name="Glockner G."/>
            <person name="Delwiche C.F."/>
            <person name="Petrasek J."/>
            <person name="Van de Peer Y."/>
            <person name="Friml J."/>
            <person name="Beilby M."/>
            <person name="Dolan L."/>
            <person name="Kohara Y."/>
            <person name="Sugano S."/>
            <person name="Fujiyama A."/>
            <person name="Delaux P.-M."/>
            <person name="Quint M."/>
            <person name="TheiBen G."/>
            <person name="Hagemann M."/>
            <person name="Harholt J."/>
            <person name="Dunand C."/>
            <person name="Zachgo S."/>
            <person name="Langdale J."/>
            <person name="Maumus F."/>
            <person name="Straeten D.V.D."/>
            <person name="Gould S.B."/>
            <person name="Rensing S.A."/>
        </authorList>
    </citation>
    <scope>NUCLEOTIDE SEQUENCE [LARGE SCALE GENOMIC DNA]</scope>
    <source>
        <strain evidence="3 4">S276</strain>
    </source>
</reference>
<keyword evidence="2" id="KW-0472">Membrane</keyword>
<evidence type="ECO:0000313" key="4">
    <source>
        <dbReference type="Proteomes" id="UP000265515"/>
    </source>
</evidence>
<protein>
    <submittedName>
        <fullName evidence="3">Uncharacterized protein</fullName>
    </submittedName>
</protein>
<gene>
    <name evidence="3" type="ORF">CBR_g78863</name>
</gene>
<dbReference type="AlphaFoldDB" id="A0A388KAJ0"/>
<dbReference type="Proteomes" id="UP000265515">
    <property type="component" value="Unassembled WGS sequence"/>
</dbReference>
<keyword evidence="2" id="KW-0812">Transmembrane</keyword>
<evidence type="ECO:0000256" key="1">
    <source>
        <dbReference type="SAM" id="MobiDB-lite"/>
    </source>
</evidence>
<organism evidence="3 4">
    <name type="scientific">Chara braunii</name>
    <name type="common">Braun's stonewort</name>
    <dbReference type="NCBI Taxonomy" id="69332"/>
    <lineage>
        <taxon>Eukaryota</taxon>
        <taxon>Viridiplantae</taxon>
        <taxon>Streptophyta</taxon>
        <taxon>Charophyceae</taxon>
        <taxon>Charales</taxon>
        <taxon>Characeae</taxon>
        <taxon>Chara</taxon>
    </lineage>
</organism>
<keyword evidence="4" id="KW-1185">Reference proteome</keyword>
<dbReference type="EMBL" id="BFEA01000082">
    <property type="protein sequence ID" value="GBG67082.1"/>
    <property type="molecule type" value="Genomic_DNA"/>
</dbReference>
<keyword evidence="2" id="KW-1133">Transmembrane helix</keyword>